<dbReference type="AlphaFoldDB" id="A0A0U9HCQ4"/>
<feature type="domain" description="Tyrosine-protein kinase G-rich" evidence="9">
    <location>
        <begin position="148"/>
        <end position="207"/>
    </location>
</feature>
<evidence type="ECO:0000256" key="4">
    <source>
        <dbReference type="ARBA" id="ARBA00022692"/>
    </source>
</evidence>
<reference evidence="10" key="1">
    <citation type="journal article" date="2016" name="Genome Announc.">
        <title>Draft Genome Sequence of the Syntrophic Lactate-Degrading Bacterium Tepidanaerobacter syntrophicus JLT.</title>
        <authorList>
            <person name="Matsuura N."/>
            <person name="Ohashi A."/>
            <person name="Tourlousse D.M."/>
            <person name="Sekiguchi Y."/>
        </authorList>
    </citation>
    <scope>NUCLEOTIDE SEQUENCE [LARGE SCALE GENOMIC DNA]</scope>
    <source>
        <strain evidence="10">JL</strain>
    </source>
</reference>
<dbReference type="InterPro" id="IPR003856">
    <property type="entry name" value="LPS_length_determ_N"/>
</dbReference>
<dbReference type="Proteomes" id="UP000062160">
    <property type="component" value="Unassembled WGS sequence"/>
</dbReference>
<dbReference type="Pfam" id="PF13807">
    <property type="entry name" value="GNVR"/>
    <property type="match status" value="1"/>
</dbReference>
<dbReference type="GO" id="GO:0005886">
    <property type="term" value="C:plasma membrane"/>
    <property type="evidence" value="ECO:0007669"/>
    <property type="project" value="UniProtKB-SubCell"/>
</dbReference>
<keyword evidence="3" id="KW-1003">Cell membrane</keyword>
<evidence type="ECO:0000313" key="10">
    <source>
        <dbReference type="EMBL" id="GAQ24578.1"/>
    </source>
</evidence>
<evidence type="ECO:0000256" key="2">
    <source>
        <dbReference type="ARBA" id="ARBA00006683"/>
    </source>
</evidence>
<dbReference type="GO" id="GO:0004713">
    <property type="term" value="F:protein tyrosine kinase activity"/>
    <property type="evidence" value="ECO:0007669"/>
    <property type="project" value="TreeGrafter"/>
</dbReference>
<gene>
    <name evidence="10" type="ORF">TSYNT_5425</name>
</gene>
<evidence type="ECO:0000256" key="1">
    <source>
        <dbReference type="ARBA" id="ARBA00004651"/>
    </source>
</evidence>
<dbReference type="InterPro" id="IPR050445">
    <property type="entry name" value="Bact_polysacc_biosynth/exp"/>
</dbReference>
<evidence type="ECO:0000259" key="8">
    <source>
        <dbReference type="Pfam" id="PF02706"/>
    </source>
</evidence>
<dbReference type="STRING" id="224999.GCA_001485475_00577"/>
<evidence type="ECO:0000259" key="9">
    <source>
        <dbReference type="Pfam" id="PF13807"/>
    </source>
</evidence>
<dbReference type="Pfam" id="PF02706">
    <property type="entry name" value="Wzz"/>
    <property type="match status" value="1"/>
</dbReference>
<protein>
    <submittedName>
        <fullName evidence="10">Capsular polysaccharide biosynthesis protein</fullName>
    </submittedName>
</protein>
<accession>A0A0U9HCQ4</accession>
<name>A0A0U9HCQ4_9FIRM</name>
<comment type="similarity">
    <text evidence="2">Belongs to the CpsC/CapA family.</text>
</comment>
<feature type="domain" description="Polysaccharide chain length determinant N-terminal" evidence="8">
    <location>
        <begin position="13"/>
        <end position="109"/>
    </location>
</feature>
<keyword evidence="5 7" id="KW-1133">Transmembrane helix</keyword>
<dbReference type="PANTHER" id="PTHR32309:SF13">
    <property type="entry name" value="FERRIC ENTEROBACTIN TRANSPORT PROTEIN FEPE"/>
    <property type="match status" value="1"/>
</dbReference>
<organism evidence="10">
    <name type="scientific">Tepidanaerobacter syntrophicus</name>
    <dbReference type="NCBI Taxonomy" id="224999"/>
    <lineage>
        <taxon>Bacteria</taxon>
        <taxon>Bacillati</taxon>
        <taxon>Bacillota</taxon>
        <taxon>Clostridia</taxon>
        <taxon>Thermosediminibacterales</taxon>
        <taxon>Tepidanaerobacteraceae</taxon>
        <taxon>Tepidanaerobacter</taxon>
    </lineage>
</organism>
<dbReference type="RefSeq" id="WP_083497617.1">
    <property type="nucleotide sequence ID" value="NZ_BSDN01000009.1"/>
</dbReference>
<feature type="transmembrane region" description="Helical" evidence="7">
    <location>
        <begin position="30"/>
        <end position="50"/>
    </location>
</feature>
<keyword evidence="6 7" id="KW-0472">Membrane</keyword>
<dbReference type="InterPro" id="IPR032807">
    <property type="entry name" value="GNVR"/>
</dbReference>
<evidence type="ECO:0000256" key="6">
    <source>
        <dbReference type="ARBA" id="ARBA00023136"/>
    </source>
</evidence>
<dbReference type="EMBL" id="DF976999">
    <property type="protein sequence ID" value="GAQ24578.1"/>
    <property type="molecule type" value="Genomic_DNA"/>
</dbReference>
<sequence>MEENGFIQEVEDDEISLKEVFEIIKKRFKAIAAITVICVLIASIVTFFVLKPEYESNVTLMVGKPIHKVAVNPDEAITYQEIQTNRLLVSTYGEIAKSRTVLEQVIKNLNLDVTTDVLKEKINVSLVKDTEIIQISVTDQDPKMAATIANELASAFSDQVVKIMNVENIQVIDKAIPPTNPVKPKPKLNIAISLVLGLMIGAFTAFVMEFFDTSIKSPEDVAKYLGLPVIGNIPYVEGENE</sequence>
<evidence type="ECO:0000313" key="11">
    <source>
        <dbReference type="Proteomes" id="UP000062160"/>
    </source>
</evidence>
<evidence type="ECO:0000256" key="5">
    <source>
        <dbReference type="ARBA" id="ARBA00022989"/>
    </source>
</evidence>
<evidence type="ECO:0000256" key="7">
    <source>
        <dbReference type="SAM" id="Phobius"/>
    </source>
</evidence>
<dbReference type="OrthoDB" id="2360475at2"/>
<dbReference type="PANTHER" id="PTHR32309">
    <property type="entry name" value="TYROSINE-PROTEIN KINASE"/>
    <property type="match status" value="1"/>
</dbReference>
<proteinExistence type="inferred from homology"/>
<comment type="subcellular location">
    <subcellularLocation>
        <location evidence="1">Cell membrane</location>
        <topology evidence="1">Multi-pass membrane protein</topology>
    </subcellularLocation>
</comment>
<keyword evidence="11" id="KW-1185">Reference proteome</keyword>
<feature type="transmembrane region" description="Helical" evidence="7">
    <location>
        <begin position="188"/>
        <end position="208"/>
    </location>
</feature>
<evidence type="ECO:0000256" key="3">
    <source>
        <dbReference type="ARBA" id="ARBA00022475"/>
    </source>
</evidence>
<keyword evidence="4 7" id="KW-0812">Transmembrane</keyword>